<name>A0A1H7WQJ4_OLID1</name>
<sequence length="125" mass="13939">MKLKFIIPSLVLFLGNIVTTHAQDIKGTWSGLIQIPQVELPLVLHVDAVDGKYQGTVDSPKQGKFGFPVDTITFENENLRFVLVKLQSVYEGKVVQKDSIEGNFTQRGAKMPLNLGKIKEEQISK</sequence>
<reference evidence="3" key="1">
    <citation type="submission" date="2016-10" db="EMBL/GenBank/DDBJ databases">
        <authorList>
            <person name="Varghese N."/>
            <person name="Submissions S."/>
        </authorList>
    </citation>
    <scope>NUCLEOTIDE SEQUENCE [LARGE SCALE GENOMIC DNA]</scope>
    <source>
        <strain evidence="3">DSM 18733</strain>
    </source>
</reference>
<dbReference type="STRING" id="407022.SAMN05661044_04605"/>
<dbReference type="AlphaFoldDB" id="A0A1H7WQJ4"/>
<dbReference type="RefSeq" id="WP_093329493.1">
    <property type="nucleotide sequence ID" value="NZ_FOAF01000009.1"/>
</dbReference>
<dbReference type="EMBL" id="FOAF01000009">
    <property type="protein sequence ID" value="SEM23515.1"/>
    <property type="molecule type" value="Genomic_DNA"/>
</dbReference>
<evidence type="ECO:0000313" key="3">
    <source>
        <dbReference type="Proteomes" id="UP000199421"/>
    </source>
</evidence>
<keyword evidence="1" id="KW-0732">Signal</keyword>
<feature type="signal peptide" evidence="1">
    <location>
        <begin position="1"/>
        <end position="22"/>
    </location>
</feature>
<protein>
    <submittedName>
        <fullName evidence="2">Uncharacterized protein</fullName>
    </submittedName>
</protein>
<evidence type="ECO:0000256" key="1">
    <source>
        <dbReference type="SAM" id="SignalP"/>
    </source>
</evidence>
<feature type="chain" id="PRO_5011737662" evidence="1">
    <location>
        <begin position="23"/>
        <end position="125"/>
    </location>
</feature>
<dbReference type="OrthoDB" id="9809549at2"/>
<gene>
    <name evidence="2" type="ORF">SAMN05661044_04605</name>
</gene>
<proteinExistence type="predicted"/>
<evidence type="ECO:0000313" key="2">
    <source>
        <dbReference type="EMBL" id="SEM23515.1"/>
    </source>
</evidence>
<keyword evidence="3" id="KW-1185">Reference proteome</keyword>
<dbReference type="Proteomes" id="UP000199421">
    <property type="component" value="Unassembled WGS sequence"/>
</dbReference>
<organism evidence="2 3">
    <name type="scientific">Olivibacter domesticus</name>
    <name type="common">Pseudosphingobacterium domesticum</name>
    <dbReference type="NCBI Taxonomy" id="407022"/>
    <lineage>
        <taxon>Bacteria</taxon>
        <taxon>Pseudomonadati</taxon>
        <taxon>Bacteroidota</taxon>
        <taxon>Sphingobacteriia</taxon>
        <taxon>Sphingobacteriales</taxon>
        <taxon>Sphingobacteriaceae</taxon>
        <taxon>Olivibacter</taxon>
    </lineage>
</organism>
<accession>A0A1H7WQJ4</accession>